<dbReference type="AlphaFoldDB" id="A0A1M5FVV4"/>
<dbReference type="OrthoDB" id="2625026at2"/>
<keyword evidence="2" id="KW-1185">Reference proteome</keyword>
<dbReference type="Proteomes" id="UP000184518">
    <property type="component" value="Unassembled WGS sequence"/>
</dbReference>
<dbReference type="RefSeq" id="WP_072959623.1">
    <property type="nucleotide sequence ID" value="NZ_FQUT01000008.1"/>
</dbReference>
<accession>A0A1M5FVV4</accession>
<dbReference type="EMBL" id="FQUT01000008">
    <property type="protein sequence ID" value="SHF95332.1"/>
    <property type="molecule type" value="Genomic_DNA"/>
</dbReference>
<reference evidence="2" key="1">
    <citation type="submission" date="2016-11" db="EMBL/GenBank/DDBJ databases">
        <authorList>
            <person name="Varghese N."/>
            <person name="Submissions S."/>
        </authorList>
    </citation>
    <scope>NUCLEOTIDE SEQUENCE [LARGE SCALE GENOMIC DNA]</scope>
    <source>
        <strain evidence="2">DSM 27619</strain>
    </source>
</reference>
<evidence type="ECO:0000313" key="1">
    <source>
        <dbReference type="EMBL" id="SHF95332.1"/>
    </source>
</evidence>
<organism evidence="1 2">
    <name type="scientific">Chryseobacterium arachidis</name>
    <dbReference type="NCBI Taxonomy" id="1416778"/>
    <lineage>
        <taxon>Bacteria</taxon>
        <taxon>Pseudomonadati</taxon>
        <taxon>Bacteroidota</taxon>
        <taxon>Flavobacteriia</taxon>
        <taxon>Flavobacteriales</taxon>
        <taxon>Weeksellaceae</taxon>
        <taxon>Chryseobacterium group</taxon>
        <taxon>Chryseobacterium</taxon>
    </lineage>
</organism>
<evidence type="ECO:0000313" key="2">
    <source>
        <dbReference type="Proteomes" id="UP000184518"/>
    </source>
</evidence>
<proteinExistence type="predicted"/>
<name>A0A1M5FVV4_9FLAO</name>
<sequence>MAKNILRKIKIDNETYLWKRSHLHLTNYKYSKCVEKVVIYLEGYKKSPLQLSFQEEDNLTLKSDIEKERWRVGYPDDGVVWLYKHEPPLPYNEQCPADEEQTVYINLNRPAVIAELIRYFLHKDWKPKESTKPYIIEDALRLLEIIALPKGII</sequence>
<gene>
    <name evidence="1" type="ORF">SAMN05443633_108149</name>
</gene>
<protein>
    <submittedName>
        <fullName evidence="1">Uncharacterized protein</fullName>
    </submittedName>
</protein>